<protein>
    <recommendedName>
        <fullName evidence="4">Sodium:proline symporter</fullName>
    </recommendedName>
</protein>
<organism evidence="2 3">
    <name type="scientific">Paraburkholderia dipogonis</name>
    <dbReference type="NCBI Taxonomy" id="1211383"/>
    <lineage>
        <taxon>Bacteria</taxon>
        <taxon>Pseudomonadati</taxon>
        <taxon>Pseudomonadota</taxon>
        <taxon>Betaproteobacteria</taxon>
        <taxon>Burkholderiales</taxon>
        <taxon>Burkholderiaceae</taxon>
        <taxon>Paraburkholderia</taxon>
    </lineage>
</organism>
<dbReference type="Proteomes" id="UP000297385">
    <property type="component" value="Unassembled WGS sequence"/>
</dbReference>
<keyword evidence="1" id="KW-0472">Membrane</keyword>
<sequence length="177" mass="18942">MELHLDSHHFTHRQPDWRAATLAGLIAGAIFLVLGVFLMTLVAGQGLMEPPRMIAAIILGRGALQSPHAFSVAIVLSAFVVHFALAIVLALILSLIMVSFSLDSSMGMATLAGVVFGVVVYVINFYGMTQFFPWFAEARNWVSALVHVVFGIVAAGVYMKLERRASNIANGDSGGSP</sequence>
<feature type="transmembrane region" description="Helical" evidence="1">
    <location>
        <begin position="141"/>
        <end position="159"/>
    </location>
</feature>
<reference evidence="2 3" key="1">
    <citation type="submission" date="2019-03" db="EMBL/GenBank/DDBJ databases">
        <title>Complete Genome Sequence of Paraburkholderia dipogonis ICMP 19430T, a Nitrogen-fixing Symbiont of the South African Invasive Legume Dipogon lignosus in New Zealand.</title>
        <authorList>
            <person name="De Meyer S.E."/>
        </authorList>
    </citation>
    <scope>NUCLEOTIDE SEQUENCE [LARGE SCALE GENOMIC DNA]</scope>
    <source>
        <strain evidence="2 3">ICMP 19430</strain>
    </source>
</reference>
<keyword evidence="1" id="KW-0812">Transmembrane</keyword>
<feature type="transmembrane region" description="Helical" evidence="1">
    <location>
        <begin position="69"/>
        <end position="96"/>
    </location>
</feature>
<feature type="transmembrane region" description="Helical" evidence="1">
    <location>
        <begin position="21"/>
        <end position="43"/>
    </location>
</feature>
<dbReference type="EMBL" id="SNVI01000008">
    <property type="protein sequence ID" value="TFE36461.1"/>
    <property type="molecule type" value="Genomic_DNA"/>
</dbReference>
<gene>
    <name evidence="2" type="ORF">E2553_42680</name>
</gene>
<proteinExistence type="predicted"/>
<name>A0A4Y8MG75_9BURK</name>
<evidence type="ECO:0000313" key="2">
    <source>
        <dbReference type="EMBL" id="TFE36461.1"/>
    </source>
</evidence>
<evidence type="ECO:0000256" key="1">
    <source>
        <dbReference type="SAM" id="Phobius"/>
    </source>
</evidence>
<evidence type="ECO:0008006" key="4">
    <source>
        <dbReference type="Google" id="ProtNLM"/>
    </source>
</evidence>
<comment type="caution">
    <text evidence="2">The sequence shown here is derived from an EMBL/GenBank/DDBJ whole genome shotgun (WGS) entry which is preliminary data.</text>
</comment>
<dbReference type="RefSeq" id="WP_134466566.1">
    <property type="nucleotide sequence ID" value="NZ_SNVI01000008.1"/>
</dbReference>
<evidence type="ECO:0000313" key="3">
    <source>
        <dbReference type="Proteomes" id="UP000297385"/>
    </source>
</evidence>
<dbReference type="AlphaFoldDB" id="A0A4Y8MG75"/>
<accession>A0A4Y8MG75</accession>
<feature type="transmembrane region" description="Helical" evidence="1">
    <location>
        <begin position="108"/>
        <end position="129"/>
    </location>
</feature>
<keyword evidence="1" id="KW-1133">Transmembrane helix</keyword>